<name>A0A382G335_9ZZZZ</name>
<protein>
    <recommendedName>
        <fullName evidence="7">ABC transmembrane type-1 domain-containing protein</fullName>
    </recommendedName>
</protein>
<dbReference type="GO" id="GO:0016020">
    <property type="term" value="C:membrane"/>
    <property type="evidence" value="ECO:0007669"/>
    <property type="project" value="UniProtKB-SubCell"/>
</dbReference>
<dbReference type="EMBL" id="UINC01053134">
    <property type="protein sequence ID" value="SVB69289.1"/>
    <property type="molecule type" value="Genomic_DNA"/>
</dbReference>
<feature type="transmembrane region" description="Helical" evidence="5">
    <location>
        <begin position="38"/>
        <end position="59"/>
    </location>
</feature>
<organism evidence="6">
    <name type="scientific">marine metagenome</name>
    <dbReference type="NCBI Taxonomy" id="408172"/>
    <lineage>
        <taxon>unclassified sequences</taxon>
        <taxon>metagenomes</taxon>
        <taxon>ecological metagenomes</taxon>
    </lineage>
</organism>
<proteinExistence type="predicted"/>
<evidence type="ECO:0000256" key="4">
    <source>
        <dbReference type="ARBA" id="ARBA00023136"/>
    </source>
</evidence>
<evidence type="ECO:0000256" key="3">
    <source>
        <dbReference type="ARBA" id="ARBA00022989"/>
    </source>
</evidence>
<keyword evidence="2 5" id="KW-0812">Transmembrane</keyword>
<evidence type="ECO:0000256" key="2">
    <source>
        <dbReference type="ARBA" id="ARBA00022692"/>
    </source>
</evidence>
<reference evidence="6" key="1">
    <citation type="submission" date="2018-05" db="EMBL/GenBank/DDBJ databases">
        <authorList>
            <person name="Lanie J.A."/>
            <person name="Ng W.-L."/>
            <person name="Kazmierczak K.M."/>
            <person name="Andrzejewski T.M."/>
            <person name="Davidsen T.M."/>
            <person name="Wayne K.J."/>
            <person name="Tettelin H."/>
            <person name="Glass J.I."/>
            <person name="Rusch D."/>
            <person name="Podicherti R."/>
            <person name="Tsui H.-C.T."/>
            <person name="Winkler M.E."/>
        </authorList>
    </citation>
    <scope>NUCLEOTIDE SEQUENCE</scope>
</reference>
<keyword evidence="3 5" id="KW-1133">Transmembrane helix</keyword>
<feature type="non-terminal residue" evidence="6">
    <location>
        <position position="80"/>
    </location>
</feature>
<sequence length="80" mass="9385">MASTTRFTPRPLSLRFRLGRMFLKSESLRGYSLLSPTLVAMILGLVMPLVVLLTLSFWIQEYLDFIRTFSLKNYTDFFQK</sequence>
<dbReference type="SUPFAM" id="SSF161098">
    <property type="entry name" value="MetI-like"/>
    <property type="match status" value="1"/>
</dbReference>
<dbReference type="InterPro" id="IPR035906">
    <property type="entry name" value="MetI-like_sf"/>
</dbReference>
<evidence type="ECO:0000313" key="6">
    <source>
        <dbReference type="EMBL" id="SVB69289.1"/>
    </source>
</evidence>
<accession>A0A382G335</accession>
<evidence type="ECO:0000256" key="5">
    <source>
        <dbReference type="SAM" id="Phobius"/>
    </source>
</evidence>
<comment type="subcellular location">
    <subcellularLocation>
        <location evidence="1">Membrane</location>
        <topology evidence="1">Multi-pass membrane protein</topology>
    </subcellularLocation>
</comment>
<gene>
    <name evidence="6" type="ORF">METZ01_LOCUS222143</name>
</gene>
<evidence type="ECO:0008006" key="7">
    <source>
        <dbReference type="Google" id="ProtNLM"/>
    </source>
</evidence>
<keyword evidence="4 5" id="KW-0472">Membrane</keyword>
<dbReference type="AlphaFoldDB" id="A0A382G335"/>
<evidence type="ECO:0000256" key="1">
    <source>
        <dbReference type="ARBA" id="ARBA00004141"/>
    </source>
</evidence>